<dbReference type="AlphaFoldDB" id="A0AA88UUB7"/>
<evidence type="ECO:0000313" key="2">
    <source>
        <dbReference type="EMBL" id="KAK2995251.1"/>
    </source>
</evidence>
<dbReference type="EMBL" id="JAVXUO010000121">
    <property type="protein sequence ID" value="KAK2995251.1"/>
    <property type="molecule type" value="Genomic_DNA"/>
</dbReference>
<dbReference type="Pfam" id="PF13365">
    <property type="entry name" value="Trypsin_2"/>
    <property type="match status" value="1"/>
</dbReference>
<sequence>MVVDGGGLWWMRQLLAVAVVIGDGRVVYRGRLWSLKYGNDFPCSTLAGDVKRGEAVFTVGSPLGYYHSVVPGHIRFVDRRIHHVHFPLASDILLLEHSMPIHHGNSGGPIYNYRGSMAEEEVRGELEIDKGTVVPIYVPILLYSLGFGIPSSSKVVQKVDAIFEAEESLPQDGNGGAVFNHQGTIGNQAFKQGATTSVDPEASKDNVPLFPPETDGTKTADPLFPPETNETKTADPLFPPEIDGTKTADVRGAVTLI</sequence>
<dbReference type="InterPro" id="IPR009003">
    <property type="entry name" value="Peptidase_S1_PA"/>
</dbReference>
<gene>
    <name evidence="2" type="ORF">RJ640_002605</name>
</gene>
<organism evidence="2 3">
    <name type="scientific">Escallonia rubra</name>
    <dbReference type="NCBI Taxonomy" id="112253"/>
    <lineage>
        <taxon>Eukaryota</taxon>
        <taxon>Viridiplantae</taxon>
        <taxon>Streptophyta</taxon>
        <taxon>Embryophyta</taxon>
        <taxon>Tracheophyta</taxon>
        <taxon>Spermatophyta</taxon>
        <taxon>Magnoliopsida</taxon>
        <taxon>eudicotyledons</taxon>
        <taxon>Gunneridae</taxon>
        <taxon>Pentapetalae</taxon>
        <taxon>asterids</taxon>
        <taxon>campanulids</taxon>
        <taxon>Escalloniales</taxon>
        <taxon>Escalloniaceae</taxon>
        <taxon>Escallonia</taxon>
    </lineage>
</organism>
<evidence type="ECO:0000313" key="3">
    <source>
        <dbReference type="Proteomes" id="UP001187471"/>
    </source>
</evidence>
<comment type="caution">
    <text evidence="2">The sequence shown here is derived from an EMBL/GenBank/DDBJ whole genome shotgun (WGS) entry which is preliminary data.</text>
</comment>
<name>A0AA88UUB7_9ASTE</name>
<keyword evidence="3" id="KW-1185">Reference proteome</keyword>
<dbReference type="Gene3D" id="2.40.10.120">
    <property type="match status" value="1"/>
</dbReference>
<dbReference type="SUPFAM" id="SSF50494">
    <property type="entry name" value="Trypsin-like serine proteases"/>
    <property type="match status" value="1"/>
</dbReference>
<reference evidence="2" key="1">
    <citation type="submission" date="2022-12" db="EMBL/GenBank/DDBJ databases">
        <title>Draft genome assemblies for two species of Escallonia (Escalloniales).</title>
        <authorList>
            <person name="Chanderbali A."/>
            <person name="Dervinis C."/>
            <person name="Anghel I."/>
            <person name="Soltis D."/>
            <person name="Soltis P."/>
            <person name="Zapata F."/>
        </authorList>
    </citation>
    <scope>NUCLEOTIDE SEQUENCE</scope>
    <source>
        <strain evidence="2">UCBG92.1500</strain>
        <tissue evidence="2">Leaf</tissue>
    </source>
</reference>
<accession>A0AA88UUB7</accession>
<feature type="region of interest" description="Disordered" evidence="1">
    <location>
        <begin position="193"/>
        <end position="245"/>
    </location>
</feature>
<protein>
    <submittedName>
        <fullName evidence="2">Uncharacterized protein</fullName>
    </submittedName>
</protein>
<dbReference type="Proteomes" id="UP001187471">
    <property type="component" value="Unassembled WGS sequence"/>
</dbReference>
<proteinExistence type="predicted"/>
<evidence type="ECO:0000256" key="1">
    <source>
        <dbReference type="SAM" id="MobiDB-lite"/>
    </source>
</evidence>